<dbReference type="EMBL" id="LR215048">
    <property type="protein sequence ID" value="VEU80189.1"/>
    <property type="molecule type" value="Genomic_DNA"/>
</dbReference>
<dbReference type="SUPFAM" id="SSF50104">
    <property type="entry name" value="Translation proteins SH3-like domain"/>
    <property type="match status" value="1"/>
</dbReference>
<proteinExistence type="inferred from homology"/>
<evidence type="ECO:0000256" key="7">
    <source>
        <dbReference type="RuleBase" id="RU000538"/>
    </source>
</evidence>
<evidence type="ECO:0000256" key="1">
    <source>
        <dbReference type="ARBA" id="ARBA00022472"/>
    </source>
</evidence>
<keyword evidence="1 5" id="KW-0806">Transcription termination</keyword>
<comment type="function">
    <text evidence="5 7">Participates in transcription elongation, termination and antitermination.</text>
</comment>
<dbReference type="InterPro" id="IPR047050">
    <property type="entry name" value="NGN"/>
</dbReference>
<dbReference type="AlphaFoldDB" id="A0A449BCL6"/>
<dbReference type="SMART" id="SM00738">
    <property type="entry name" value="NGN"/>
    <property type="match status" value="1"/>
</dbReference>
<dbReference type="GO" id="GO:0006354">
    <property type="term" value="P:DNA-templated transcription elongation"/>
    <property type="evidence" value="ECO:0007669"/>
    <property type="project" value="UniProtKB-UniRule"/>
</dbReference>
<evidence type="ECO:0000256" key="5">
    <source>
        <dbReference type="HAMAP-Rule" id="MF_00948"/>
    </source>
</evidence>
<feature type="domain" description="NusG-like N-terminal" evidence="8">
    <location>
        <begin position="4"/>
        <end position="116"/>
    </location>
</feature>
<dbReference type="GO" id="GO:0031564">
    <property type="term" value="P:transcription antitermination"/>
    <property type="evidence" value="ECO:0007669"/>
    <property type="project" value="UniProtKB-UniRule"/>
</dbReference>
<dbReference type="CDD" id="cd09891">
    <property type="entry name" value="NGN_Bact_1"/>
    <property type="match status" value="1"/>
</dbReference>
<dbReference type="NCBIfam" id="TIGR00922">
    <property type="entry name" value="nusG"/>
    <property type="match status" value="1"/>
</dbReference>
<dbReference type="Gene3D" id="3.30.70.940">
    <property type="entry name" value="NusG, N-terminal domain"/>
    <property type="match status" value="1"/>
</dbReference>
<dbReference type="SUPFAM" id="SSF82679">
    <property type="entry name" value="N-utilization substance G protein NusG, N-terminal domain"/>
    <property type="match status" value="1"/>
</dbReference>
<dbReference type="InterPro" id="IPR014722">
    <property type="entry name" value="Rib_uL2_dom2"/>
</dbReference>
<name>A0A449BCL6_HAPAX</name>
<dbReference type="GO" id="GO:0005829">
    <property type="term" value="C:cytosol"/>
    <property type="evidence" value="ECO:0007669"/>
    <property type="project" value="TreeGrafter"/>
</dbReference>
<dbReference type="STRING" id="1278311.GCA_000428705_01053"/>
<dbReference type="Gene3D" id="2.30.30.30">
    <property type="match status" value="1"/>
</dbReference>
<dbReference type="HAMAP" id="MF_00948">
    <property type="entry name" value="NusG"/>
    <property type="match status" value="1"/>
</dbReference>
<evidence type="ECO:0000313" key="9">
    <source>
        <dbReference type="EMBL" id="VEU80189.1"/>
    </source>
</evidence>
<dbReference type="GO" id="GO:0006353">
    <property type="term" value="P:DNA-templated transcription termination"/>
    <property type="evidence" value="ECO:0007669"/>
    <property type="project" value="UniProtKB-UniRule"/>
</dbReference>
<reference evidence="9 10" key="1">
    <citation type="submission" date="2019-01" db="EMBL/GenBank/DDBJ databases">
        <authorList>
            <consortium name="Pathogen Informatics"/>
        </authorList>
    </citation>
    <scope>NUCLEOTIDE SEQUENCE [LARGE SCALE GENOMIC DNA]</scope>
    <source>
        <strain evidence="9 10">NCTC10138</strain>
    </source>
</reference>
<dbReference type="PANTHER" id="PTHR30265:SF2">
    <property type="entry name" value="TRANSCRIPTION TERMINATION_ANTITERMINATION PROTEIN NUSG"/>
    <property type="match status" value="1"/>
</dbReference>
<keyword evidence="4 5" id="KW-0804">Transcription</keyword>
<protein>
    <recommendedName>
        <fullName evidence="5 6">Transcription termination/antitermination protein NusG</fullName>
    </recommendedName>
</protein>
<sequence>MTKRKRWYIVQTYSGYENSVKNDLKRRIESMGMSDLIFDVIVPEEIIIEKKADGSDKEKVKQLFPGYVFVEMIETDESWYVVRNTPRVTGFLGSSGGGTKPVPLEDGEMDSILYKIGIKVKPTFEHLIGKTVEIQNGPYAGQRGKVSFVDVDKEILKVDIEFFGRATPTEVDIDNVKEIL</sequence>
<keyword evidence="10" id="KW-1185">Reference proteome</keyword>
<dbReference type="PRINTS" id="PR00338">
    <property type="entry name" value="NUSGTNSCPFCT"/>
</dbReference>
<evidence type="ECO:0000256" key="6">
    <source>
        <dbReference type="NCBIfam" id="TIGR00922"/>
    </source>
</evidence>
<dbReference type="RefSeq" id="WP_026390576.1">
    <property type="nucleotide sequence ID" value="NZ_LR215048.1"/>
</dbReference>
<comment type="similarity">
    <text evidence="5 7">Belongs to the NusG family.</text>
</comment>
<organism evidence="9 10">
    <name type="scientific">Haploplasma axanthum</name>
    <name type="common">Acholeplasma axanthum</name>
    <dbReference type="NCBI Taxonomy" id="29552"/>
    <lineage>
        <taxon>Bacteria</taxon>
        <taxon>Bacillati</taxon>
        <taxon>Mycoplasmatota</taxon>
        <taxon>Mollicutes</taxon>
        <taxon>Acholeplasmatales</taxon>
        <taxon>Acholeplasmataceae</taxon>
        <taxon>Haploplasma</taxon>
    </lineage>
</organism>
<gene>
    <name evidence="5 9" type="primary">nusG</name>
    <name evidence="9" type="ORF">NCTC10138_00547</name>
</gene>
<evidence type="ECO:0000259" key="8">
    <source>
        <dbReference type="SMART" id="SM00738"/>
    </source>
</evidence>
<dbReference type="OrthoDB" id="9809075at2"/>
<evidence type="ECO:0000256" key="2">
    <source>
        <dbReference type="ARBA" id="ARBA00022814"/>
    </source>
</evidence>
<evidence type="ECO:0000256" key="4">
    <source>
        <dbReference type="ARBA" id="ARBA00023163"/>
    </source>
</evidence>
<dbReference type="KEGG" id="aaxa:NCTC10138_00547"/>
<dbReference type="InterPro" id="IPR036735">
    <property type="entry name" value="NGN_dom_sf"/>
</dbReference>
<keyword evidence="3 5" id="KW-0805">Transcription regulation</keyword>
<dbReference type="InterPro" id="IPR043425">
    <property type="entry name" value="NusG-like"/>
</dbReference>
<dbReference type="InterPro" id="IPR008991">
    <property type="entry name" value="Translation_prot_SH3-like_sf"/>
</dbReference>
<accession>A0A449BCL6</accession>
<dbReference type="InterPro" id="IPR001062">
    <property type="entry name" value="Transcrpt_antiterm_NusG"/>
</dbReference>
<keyword evidence="2 5" id="KW-0889">Transcription antitermination</keyword>
<evidence type="ECO:0000313" key="10">
    <source>
        <dbReference type="Proteomes" id="UP000289841"/>
    </source>
</evidence>
<dbReference type="InterPro" id="IPR006645">
    <property type="entry name" value="NGN-like_dom"/>
</dbReference>
<dbReference type="PANTHER" id="PTHR30265">
    <property type="entry name" value="RHO-INTERACTING TRANSCRIPTION TERMINATION FACTOR NUSG"/>
    <property type="match status" value="1"/>
</dbReference>
<dbReference type="GO" id="GO:0032784">
    <property type="term" value="P:regulation of DNA-templated transcription elongation"/>
    <property type="evidence" value="ECO:0007669"/>
    <property type="project" value="InterPro"/>
</dbReference>
<evidence type="ECO:0000256" key="3">
    <source>
        <dbReference type="ARBA" id="ARBA00023015"/>
    </source>
</evidence>
<dbReference type="CDD" id="cd06091">
    <property type="entry name" value="KOW_NusG"/>
    <property type="match status" value="1"/>
</dbReference>
<dbReference type="Proteomes" id="UP000289841">
    <property type="component" value="Chromosome"/>
</dbReference>
<dbReference type="Pfam" id="PF02357">
    <property type="entry name" value="NusG"/>
    <property type="match status" value="1"/>
</dbReference>